<dbReference type="AlphaFoldDB" id="K7A162"/>
<sequence length="107" mass="11294">MSMKKTGLTTLFVAAIALTGSLQANELQVNKVLSNIVSQAMSTAKTEINQEVQKSILTSAYNLTFAKAVDPSTPATHVTITDIADTTANAKSTESIVTENSEDKSSD</sequence>
<feature type="chain" id="PRO_5003898727" evidence="1">
    <location>
        <begin position="25"/>
        <end position="107"/>
    </location>
</feature>
<comment type="caution">
    <text evidence="2">The sequence shown here is derived from an EMBL/GenBank/DDBJ whole genome shotgun (WGS) entry which is preliminary data.</text>
</comment>
<keyword evidence="1" id="KW-0732">Signal</keyword>
<evidence type="ECO:0000256" key="1">
    <source>
        <dbReference type="SAM" id="SignalP"/>
    </source>
</evidence>
<evidence type="ECO:0000313" key="2">
    <source>
        <dbReference type="EMBL" id="GAC29255.1"/>
    </source>
</evidence>
<proteinExistence type="predicted"/>
<name>K7A162_9ALTE</name>
<dbReference type="Proteomes" id="UP000006251">
    <property type="component" value="Unassembled WGS sequence"/>
</dbReference>
<keyword evidence="3" id="KW-1185">Reference proteome</keyword>
<dbReference type="STRING" id="1121922.GCA_000428905_02765"/>
<feature type="signal peptide" evidence="1">
    <location>
        <begin position="1"/>
        <end position="24"/>
    </location>
</feature>
<organism evidence="2 3">
    <name type="scientific">Brumicola pallidula DSM 14239 = ACAM 615</name>
    <dbReference type="NCBI Taxonomy" id="1121922"/>
    <lineage>
        <taxon>Bacteria</taxon>
        <taxon>Pseudomonadati</taxon>
        <taxon>Pseudomonadota</taxon>
        <taxon>Gammaproteobacteria</taxon>
        <taxon>Alteromonadales</taxon>
        <taxon>Alteromonadaceae</taxon>
        <taxon>Brumicola</taxon>
    </lineage>
</organism>
<protein>
    <submittedName>
        <fullName evidence="2">Uncharacterized protein</fullName>
    </submittedName>
</protein>
<gene>
    <name evidence="2" type="ORF">GPAL_2394</name>
</gene>
<reference evidence="3" key="1">
    <citation type="journal article" date="2014" name="Environ. Microbiol.">
        <title>Comparative genomics of the marine bacterial genus Glaciecola reveals the high degree of genomic diversity and genomic characteristic for cold adaptation.</title>
        <authorList>
            <person name="Qin Q.L."/>
            <person name="Xie B.B."/>
            <person name="Yu Y."/>
            <person name="Shu Y.L."/>
            <person name="Rong J.C."/>
            <person name="Zhang Y.J."/>
            <person name="Zhao D.L."/>
            <person name="Chen X.L."/>
            <person name="Zhang X.Y."/>
            <person name="Chen B."/>
            <person name="Zhou B.C."/>
            <person name="Zhang Y.Z."/>
        </authorList>
    </citation>
    <scope>NUCLEOTIDE SEQUENCE [LARGE SCALE GENOMIC DNA]</scope>
    <source>
        <strain evidence="3">ACAM 615</strain>
    </source>
</reference>
<dbReference type="OrthoDB" id="6322521at2"/>
<dbReference type="EMBL" id="BAEQ01000042">
    <property type="protein sequence ID" value="GAC29255.1"/>
    <property type="molecule type" value="Genomic_DNA"/>
</dbReference>
<evidence type="ECO:0000313" key="3">
    <source>
        <dbReference type="Proteomes" id="UP000006251"/>
    </source>
</evidence>
<accession>K7A162</accession>
<dbReference type="RefSeq" id="WP_006011921.1">
    <property type="nucleotide sequence ID" value="NZ_AUAV01000014.1"/>
</dbReference>